<dbReference type="InterPro" id="IPR027417">
    <property type="entry name" value="P-loop_NTPase"/>
</dbReference>
<evidence type="ECO:0008006" key="6">
    <source>
        <dbReference type="Google" id="ProtNLM"/>
    </source>
</evidence>
<dbReference type="GO" id="GO:0005524">
    <property type="term" value="F:ATP binding"/>
    <property type="evidence" value="ECO:0007669"/>
    <property type="project" value="UniProtKB-KW"/>
</dbReference>
<sequence>MLATVSPCSTHLDETMSTLRYASQARAIVNRVRVNEAPQDREMRELREELERLRPAGERINILLGEKEELEGQLNVKAEEIKSLETELEKYKSLLSELSRSKEELMGNIDIADSIKQELILEKQLVSQLEQKVKITNQELTNIEKSKNDLEKELKSRRQIEMDDKDKISKLKKDIKTLKNEIMVSKTDLTNALRSKEALEEQLSEKSFRVNELSVHQERISSLEEELQNLKKKYNKIESLLNEAKQTEQALEKKLKESNLREEKLLQNAEQIPALESALNDLEKELRKARTDLAENKKCKDELAKQLQNSCSKDEIIQLKEGNIKKIENLEIDLQKYINELAKCNEENKELNKKLSEISSREELLKMDADKIPNLESELRLLEAESRISKREFEAVQSENEALVKELKELRTSKEEFNKLLIKDSARESELKKIFEELSQNKTELKRLEKIIEELGKNINESHKKEGQLLLKLQNSSALERELKKLTEELITYKQAAERSQDNVGEEKINSYIKHIESTESELSKVKGHLSAEQKAKEELKKKLADALTNCERLKFKADQAIRTEIELEKVKNELNEERKNTSELLIKISDYKSREDVLKAEICAKAQYLENAQVQIERQQQLQVTLMEERLTLLKVMEKQCSAKESKLANDGILEETAILKKGMQFELKEKNITVRHLILSAKAVLNHLKLSKWIERIENEKTWYKSMDCDLPWEVDFGDYYDKNDAHKIILEDPRDNKNCSINIGTKVTASGCLNPILWRKTMIRRHVMGLKEDSDVLIKYFNEVEDSRVYSILSRIQVSVARLEEATSNVEK</sequence>
<dbReference type="InterPro" id="IPR036961">
    <property type="entry name" value="Kinesin_motor_dom_sf"/>
</dbReference>
<dbReference type="PANTHER" id="PTHR47117">
    <property type="entry name" value="STAR-RELATED LIPID TRANSFER PROTEIN 9"/>
    <property type="match status" value="1"/>
</dbReference>
<feature type="coiled-coil region" evidence="3">
    <location>
        <begin position="60"/>
        <end position="188"/>
    </location>
</feature>
<dbReference type="EMBL" id="OV725079">
    <property type="protein sequence ID" value="CAH1396655.1"/>
    <property type="molecule type" value="Genomic_DNA"/>
</dbReference>
<feature type="coiled-coil region" evidence="3">
    <location>
        <begin position="213"/>
        <end position="630"/>
    </location>
</feature>
<dbReference type="PANTHER" id="PTHR47117:SF5">
    <property type="entry name" value="KINESIN-LIKE PROTEIN KIF14"/>
    <property type="match status" value="1"/>
</dbReference>
<dbReference type="Proteomes" id="UP001152798">
    <property type="component" value="Chromosome 3"/>
</dbReference>
<reference evidence="4" key="1">
    <citation type="submission" date="2022-01" db="EMBL/GenBank/DDBJ databases">
        <authorList>
            <person name="King R."/>
        </authorList>
    </citation>
    <scope>NUCLEOTIDE SEQUENCE</scope>
</reference>
<evidence type="ECO:0000313" key="4">
    <source>
        <dbReference type="EMBL" id="CAH1396655.1"/>
    </source>
</evidence>
<proteinExistence type="predicted"/>
<evidence type="ECO:0000256" key="1">
    <source>
        <dbReference type="ARBA" id="ARBA00022741"/>
    </source>
</evidence>
<dbReference type="OrthoDB" id="6626489at2759"/>
<dbReference type="SUPFAM" id="SSF52540">
    <property type="entry name" value="P-loop containing nucleoside triphosphate hydrolases"/>
    <property type="match status" value="1"/>
</dbReference>
<keyword evidence="3" id="KW-0175">Coiled coil</keyword>
<name>A0A9P0MJD2_NEZVI</name>
<evidence type="ECO:0000256" key="3">
    <source>
        <dbReference type="SAM" id="Coils"/>
    </source>
</evidence>
<gene>
    <name evidence="4" type="ORF">NEZAVI_LOCUS6682</name>
</gene>
<evidence type="ECO:0000256" key="2">
    <source>
        <dbReference type="ARBA" id="ARBA00022840"/>
    </source>
</evidence>
<keyword evidence="1" id="KW-0547">Nucleotide-binding</keyword>
<protein>
    <recommendedName>
        <fullName evidence="6">Kinesin motor domain-containing protein</fullName>
    </recommendedName>
</protein>
<keyword evidence="5" id="KW-1185">Reference proteome</keyword>
<dbReference type="Gene3D" id="3.40.850.10">
    <property type="entry name" value="Kinesin motor domain"/>
    <property type="match status" value="1"/>
</dbReference>
<organism evidence="4 5">
    <name type="scientific">Nezara viridula</name>
    <name type="common">Southern green stink bug</name>
    <name type="synonym">Cimex viridulus</name>
    <dbReference type="NCBI Taxonomy" id="85310"/>
    <lineage>
        <taxon>Eukaryota</taxon>
        <taxon>Metazoa</taxon>
        <taxon>Ecdysozoa</taxon>
        <taxon>Arthropoda</taxon>
        <taxon>Hexapoda</taxon>
        <taxon>Insecta</taxon>
        <taxon>Pterygota</taxon>
        <taxon>Neoptera</taxon>
        <taxon>Paraneoptera</taxon>
        <taxon>Hemiptera</taxon>
        <taxon>Heteroptera</taxon>
        <taxon>Panheteroptera</taxon>
        <taxon>Pentatomomorpha</taxon>
        <taxon>Pentatomoidea</taxon>
        <taxon>Pentatomidae</taxon>
        <taxon>Pentatominae</taxon>
        <taxon>Nezara</taxon>
    </lineage>
</organism>
<accession>A0A9P0MJD2</accession>
<evidence type="ECO:0000313" key="5">
    <source>
        <dbReference type="Proteomes" id="UP001152798"/>
    </source>
</evidence>
<keyword evidence="2" id="KW-0067">ATP-binding</keyword>
<dbReference type="AlphaFoldDB" id="A0A9P0MJD2"/>